<name>G0QLW3_ICHMU</name>
<keyword evidence="1" id="KW-0472">Membrane</keyword>
<feature type="transmembrane region" description="Helical" evidence="1">
    <location>
        <begin position="78"/>
        <end position="106"/>
    </location>
</feature>
<organism evidence="2 3">
    <name type="scientific">Ichthyophthirius multifiliis</name>
    <name type="common">White spot disease agent</name>
    <name type="synonym">Ich</name>
    <dbReference type="NCBI Taxonomy" id="5932"/>
    <lineage>
        <taxon>Eukaryota</taxon>
        <taxon>Sar</taxon>
        <taxon>Alveolata</taxon>
        <taxon>Ciliophora</taxon>
        <taxon>Intramacronucleata</taxon>
        <taxon>Oligohymenophorea</taxon>
        <taxon>Hymenostomatida</taxon>
        <taxon>Ophryoglenina</taxon>
        <taxon>Ichthyophthirius</taxon>
    </lineage>
</organism>
<keyword evidence="1" id="KW-1133">Transmembrane helix</keyword>
<reference evidence="2 3" key="1">
    <citation type="submission" date="2011-07" db="EMBL/GenBank/DDBJ databases">
        <authorList>
            <person name="Coyne R."/>
            <person name="Brami D."/>
            <person name="Johnson J."/>
            <person name="Hostetler J."/>
            <person name="Hannick L."/>
            <person name="Clark T."/>
            <person name="Cassidy-Hanley D."/>
            <person name="Inman J."/>
        </authorList>
    </citation>
    <scope>NUCLEOTIDE SEQUENCE [LARGE SCALE GENOMIC DNA]</scope>
    <source>
        <strain evidence="2 3">G5</strain>
    </source>
</reference>
<dbReference type="GeneID" id="14909981"/>
<dbReference type="InParanoid" id="G0QLW3"/>
<keyword evidence="1" id="KW-0812">Transmembrane</keyword>
<sequence length="107" mass="12722">MYYNFIVLFFFNNLKFDIKGIRISIFCVIYCHCSLILVFAIISTINTQTVFITNSTQQKTLAIQFQTFRFSTFTKLNISLILFLVIFFLFSIYFFTTLILVQIILFF</sequence>
<dbReference type="Proteomes" id="UP000008983">
    <property type="component" value="Unassembled WGS sequence"/>
</dbReference>
<keyword evidence="3" id="KW-1185">Reference proteome</keyword>
<evidence type="ECO:0000256" key="1">
    <source>
        <dbReference type="SAM" id="Phobius"/>
    </source>
</evidence>
<accession>G0QLW3</accession>
<protein>
    <recommendedName>
        <fullName evidence="4">Transmembrane protein</fullName>
    </recommendedName>
</protein>
<dbReference type="RefSeq" id="XP_004039014.1">
    <property type="nucleotide sequence ID" value="XM_004038966.1"/>
</dbReference>
<evidence type="ECO:0008006" key="4">
    <source>
        <dbReference type="Google" id="ProtNLM"/>
    </source>
</evidence>
<proteinExistence type="predicted"/>
<dbReference type="AlphaFoldDB" id="G0QLW3"/>
<gene>
    <name evidence="2" type="ORF">IMG5_037690</name>
</gene>
<dbReference type="EMBL" id="GL983318">
    <property type="protein sequence ID" value="EGR33790.1"/>
    <property type="molecule type" value="Genomic_DNA"/>
</dbReference>
<feature type="transmembrane region" description="Helical" evidence="1">
    <location>
        <begin position="21"/>
        <end position="45"/>
    </location>
</feature>
<evidence type="ECO:0000313" key="2">
    <source>
        <dbReference type="EMBL" id="EGR33790.1"/>
    </source>
</evidence>
<evidence type="ECO:0000313" key="3">
    <source>
        <dbReference type="Proteomes" id="UP000008983"/>
    </source>
</evidence>